<dbReference type="GO" id="GO:0005737">
    <property type="term" value="C:cytoplasm"/>
    <property type="evidence" value="ECO:0007669"/>
    <property type="project" value="TreeGrafter"/>
</dbReference>
<dbReference type="AlphaFoldDB" id="A0AB39N2V7"/>
<dbReference type="RefSeq" id="WP_369271830.1">
    <property type="nucleotide sequence ID" value="NZ_CP163432.1"/>
</dbReference>
<dbReference type="GO" id="GO:0003824">
    <property type="term" value="F:catalytic activity"/>
    <property type="evidence" value="ECO:0007669"/>
    <property type="project" value="InterPro"/>
</dbReference>
<dbReference type="GO" id="GO:0008610">
    <property type="term" value="P:lipid biosynthetic process"/>
    <property type="evidence" value="ECO:0007669"/>
    <property type="project" value="UniProtKB-ARBA"/>
</dbReference>
<dbReference type="GO" id="GO:0044550">
    <property type="term" value="P:secondary metabolite biosynthetic process"/>
    <property type="evidence" value="ECO:0007669"/>
    <property type="project" value="TreeGrafter"/>
</dbReference>
<dbReference type="PANTHER" id="PTHR45527">
    <property type="entry name" value="NONRIBOSOMAL PEPTIDE SYNTHETASE"/>
    <property type="match status" value="1"/>
</dbReference>
<dbReference type="Gene3D" id="3.30.559.10">
    <property type="entry name" value="Chloramphenicol acetyltransferase-like domain"/>
    <property type="match status" value="1"/>
</dbReference>
<evidence type="ECO:0000256" key="1">
    <source>
        <dbReference type="SAM" id="MobiDB-lite"/>
    </source>
</evidence>
<dbReference type="GO" id="GO:0031177">
    <property type="term" value="F:phosphopantetheine binding"/>
    <property type="evidence" value="ECO:0007669"/>
    <property type="project" value="TreeGrafter"/>
</dbReference>
<dbReference type="EMBL" id="CP163432">
    <property type="protein sequence ID" value="XDQ11599.1"/>
    <property type="molecule type" value="Genomic_DNA"/>
</dbReference>
<proteinExistence type="predicted"/>
<dbReference type="InterPro" id="IPR023213">
    <property type="entry name" value="CAT-like_dom_sf"/>
</dbReference>
<evidence type="ECO:0000259" key="2">
    <source>
        <dbReference type="Pfam" id="PF00668"/>
    </source>
</evidence>
<reference evidence="3" key="1">
    <citation type="submission" date="2024-07" db="EMBL/GenBank/DDBJ databases">
        <authorList>
            <person name="Yu S.T."/>
        </authorList>
    </citation>
    <scope>NUCLEOTIDE SEQUENCE</scope>
    <source>
        <strain evidence="3">R11</strain>
    </source>
</reference>
<sequence>MTAEQEAIWLDDHLRDGGSRYIESWVYRLEGALDRGAVHWALERIVARHEGLRSRFGLDDDRLVQRVLPEKHGLELETVSCAAASLDDTLKELVRRPMDVAECPIRATLVEVAQHTTVLVVQLHHLVVDSWALHTLEREFEEHYRAYVERRPVAVAPVELQPGAHALARKSTPRDPAVRAYWRENLRELSPDAASTLAVDDTLAPAGAGGEPPDRGGRITFEVDAETAQRVRAVCRRLRVTPFAVFASIVSVLLHAAEGAQDVVLGTPVSHRDSASHDQVMAPMIALLPLRVTVDADASFAKLVAHVRTRAHEAITYKDISYGELVGMTRRRGQVGGRGMVRTVLVVDDAQPSRMRLPGLEARRVYMDSGVSKFDLCFTLVAQDRDYRGFLDYAVDLFPAGVVERVTDDFLALLDRVCDNPDGTVAWLVDGIGEGARPGVGDAAPKKPGQSPAPGNRQLR</sequence>
<feature type="region of interest" description="Disordered" evidence="1">
    <location>
        <begin position="438"/>
        <end position="460"/>
    </location>
</feature>
<dbReference type="PANTHER" id="PTHR45527:SF1">
    <property type="entry name" value="FATTY ACID SYNTHASE"/>
    <property type="match status" value="1"/>
</dbReference>
<dbReference type="Gene3D" id="3.30.559.30">
    <property type="entry name" value="Nonribosomal peptide synthetase, condensation domain"/>
    <property type="match status" value="1"/>
</dbReference>
<dbReference type="InterPro" id="IPR001242">
    <property type="entry name" value="Condensation_dom"/>
</dbReference>
<feature type="domain" description="Condensation" evidence="2">
    <location>
        <begin position="2"/>
        <end position="425"/>
    </location>
</feature>
<protein>
    <submittedName>
        <fullName evidence="3">Condensation domain-containing protein</fullName>
    </submittedName>
</protein>
<dbReference type="GO" id="GO:0043041">
    <property type="term" value="P:amino acid activation for nonribosomal peptide biosynthetic process"/>
    <property type="evidence" value="ECO:0007669"/>
    <property type="project" value="TreeGrafter"/>
</dbReference>
<name>A0AB39N2V7_9ACTN</name>
<organism evidence="3">
    <name type="scientific">Streptomyces sp. R11</name>
    <dbReference type="NCBI Taxonomy" id="3238625"/>
    <lineage>
        <taxon>Bacteria</taxon>
        <taxon>Bacillati</taxon>
        <taxon>Actinomycetota</taxon>
        <taxon>Actinomycetes</taxon>
        <taxon>Kitasatosporales</taxon>
        <taxon>Streptomycetaceae</taxon>
        <taxon>Streptomyces</taxon>
    </lineage>
</organism>
<dbReference type="Pfam" id="PF00668">
    <property type="entry name" value="Condensation"/>
    <property type="match status" value="1"/>
</dbReference>
<dbReference type="SUPFAM" id="SSF52777">
    <property type="entry name" value="CoA-dependent acyltransferases"/>
    <property type="match status" value="2"/>
</dbReference>
<accession>A0AB39N2V7</accession>
<gene>
    <name evidence="3" type="ORF">AB5J55_18970</name>
</gene>
<evidence type="ECO:0000313" key="3">
    <source>
        <dbReference type="EMBL" id="XDQ11599.1"/>
    </source>
</evidence>